<dbReference type="RefSeq" id="XP_022111832.1">
    <property type="nucleotide sequence ID" value="XM_022256140.1"/>
</dbReference>
<protein>
    <submittedName>
        <fullName evidence="3 4">Uncharacterized protein LOC110991044</fullName>
    </submittedName>
</protein>
<dbReference type="InterPro" id="IPR041496">
    <property type="entry name" value="YitH/HolE_GNAT"/>
</dbReference>
<dbReference type="InterPro" id="IPR052729">
    <property type="entry name" value="Acyl/Acetyltrans_Enzymes"/>
</dbReference>
<evidence type="ECO:0000313" key="6">
    <source>
        <dbReference type="RefSeq" id="XP_022111835.1"/>
    </source>
</evidence>
<reference evidence="3 4" key="1">
    <citation type="submission" date="2025-04" db="UniProtKB">
        <authorList>
            <consortium name="RefSeq"/>
        </authorList>
    </citation>
    <scope>IDENTIFICATION</scope>
</reference>
<dbReference type="PANTHER" id="PTHR47237">
    <property type="entry name" value="SLL0310 PROTEIN"/>
    <property type="match status" value="1"/>
</dbReference>
<organism evidence="2 4">
    <name type="scientific">Acanthaster planci</name>
    <name type="common">Crown-of-thorns starfish</name>
    <dbReference type="NCBI Taxonomy" id="133434"/>
    <lineage>
        <taxon>Eukaryota</taxon>
        <taxon>Metazoa</taxon>
        <taxon>Echinodermata</taxon>
        <taxon>Eleutherozoa</taxon>
        <taxon>Asterozoa</taxon>
        <taxon>Asteroidea</taxon>
        <taxon>Valvatacea</taxon>
        <taxon>Valvatida</taxon>
        <taxon>Acanthasteridae</taxon>
        <taxon>Acanthaster</taxon>
    </lineage>
</organism>
<dbReference type="RefSeq" id="XP_022111835.1">
    <property type="nucleotide sequence ID" value="XM_022256143.1"/>
</dbReference>
<dbReference type="KEGG" id="aplc:110991044"/>
<keyword evidence="2" id="KW-1185">Reference proteome</keyword>
<name>A0A8B8A280_ACAPL</name>
<dbReference type="Gene3D" id="3.40.630.90">
    <property type="match status" value="1"/>
</dbReference>
<evidence type="ECO:0000259" key="1">
    <source>
        <dbReference type="Pfam" id="PF18014"/>
    </source>
</evidence>
<evidence type="ECO:0000313" key="3">
    <source>
        <dbReference type="RefSeq" id="XP_022111832.1"/>
    </source>
</evidence>
<dbReference type="OMA" id="CVRMYTH"/>
<dbReference type="RefSeq" id="XP_022111833.1">
    <property type="nucleotide sequence ID" value="XM_022256141.1"/>
</dbReference>
<dbReference type="GeneID" id="110991044"/>
<dbReference type="InterPro" id="IPR016181">
    <property type="entry name" value="Acyl_CoA_acyltransferase"/>
</dbReference>
<dbReference type="RefSeq" id="XP_022111834.1">
    <property type="nucleotide sequence ID" value="XM_022256142.1"/>
</dbReference>
<accession>A0A8B8A280</accession>
<evidence type="ECO:0000313" key="4">
    <source>
        <dbReference type="RefSeq" id="XP_022111833.1"/>
    </source>
</evidence>
<sequence>MATSLRKLRMLQKCITTSRVSIRRPCSSNPGSKLPSVEGETILHNPRPPGRCKIRQLHPREVSVLSNSQPVEGSRLRNEELRLMYDTDPNGFFLATADDGDVVGTVAALRLSDKLGFIGFHHVRDSFLEEGARLWDVAVGYLGDRNIGIEVAMQDVEKYMELGFKEEWRNGCFKGSGIPLLPEVQSNRLLRSVAEMGFGRVVDFDTDVCGEPRVKFLLKWLRTDNPRAAQAVLEDNRVVGYGVIRPLQRASSHRIGPLLAENTALAQVLLLSLLSSVPQQTLYLDSPLDNPSFTRLLETDLKMEQVQERARMYTRGNPHVNVRKVFGMLSKDIG</sequence>
<dbReference type="SUPFAM" id="SSF55729">
    <property type="entry name" value="Acyl-CoA N-acyltransferases (Nat)"/>
    <property type="match status" value="1"/>
</dbReference>
<dbReference type="Pfam" id="PF18014">
    <property type="entry name" value="Acetyltransf_18"/>
    <property type="match status" value="1"/>
</dbReference>
<gene>
    <name evidence="3 4 5 6" type="primary">LOC110991044</name>
</gene>
<dbReference type="AlphaFoldDB" id="A0A8B8A280"/>
<evidence type="ECO:0000313" key="5">
    <source>
        <dbReference type="RefSeq" id="XP_022111834.1"/>
    </source>
</evidence>
<feature type="domain" description="YitH/HolE acetyltransferase (GNAT)" evidence="1">
    <location>
        <begin position="201"/>
        <end position="319"/>
    </location>
</feature>
<evidence type="ECO:0000313" key="2">
    <source>
        <dbReference type="Proteomes" id="UP000694845"/>
    </source>
</evidence>
<proteinExistence type="predicted"/>
<dbReference type="OrthoDB" id="5771378at2759"/>
<dbReference type="PANTHER" id="PTHR47237:SF1">
    <property type="entry name" value="SLL0310 PROTEIN"/>
    <property type="match status" value="1"/>
</dbReference>
<dbReference type="Proteomes" id="UP000694845">
    <property type="component" value="Unplaced"/>
</dbReference>